<proteinExistence type="predicted"/>
<protein>
    <submittedName>
        <fullName evidence="1">Uncharacterized protein</fullName>
    </submittedName>
</protein>
<dbReference type="EMBL" id="CP007141">
    <property type="protein sequence ID" value="AJC74655.1"/>
    <property type="molecule type" value="Genomic_DNA"/>
</dbReference>
<reference evidence="1 2" key="1">
    <citation type="submission" date="2014-01" db="EMBL/GenBank/DDBJ databases">
        <title>Genome sequencing of Thermotog hypogea.</title>
        <authorList>
            <person name="Zhang X."/>
            <person name="Alvare G."/>
            <person name="Fristensky B."/>
            <person name="Chen L."/>
            <person name="Suen T."/>
            <person name="Chen Q."/>
            <person name="Ma K."/>
        </authorList>
    </citation>
    <scope>NUCLEOTIDE SEQUENCE [LARGE SCALE GENOMIC DNA]</scope>
    <source>
        <strain evidence="1 2">DSM 11164</strain>
    </source>
</reference>
<dbReference type="KEGG" id="phy:AJ81_02490"/>
<dbReference type="PATRIC" id="fig|1123384.7.peg.492"/>
<dbReference type="AlphaFoldDB" id="A0A0X1KTR7"/>
<organism evidence="1 2">
    <name type="scientific">Pseudothermotoga hypogea DSM 11164 = NBRC 106472</name>
    <dbReference type="NCBI Taxonomy" id="1123384"/>
    <lineage>
        <taxon>Bacteria</taxon>
        <taxon>Thermotogati</taxon>
        <taxon>Thermotogota</taxon>
        <taxon>Thermotogae</taxon>
        <taxon>Thermotogales</taxon>
        <taxon>Thermotogaceae</taxon>
        <taxon>Pseudothermotoga</taxon>
    </lineage>
</organism>
<dbReference type="STRING" id="1123384.AJ81_02490"/>
<dbReference type="RefSeq" id="WP_031503763.1">
    <property type="nucleotide sequence ID" value="NC_022795.1"/>
</dbReference>
<dbReference type="OrthoDB" id="44845at2"/>
<evidence type="ECO:0000313" key="1">
    <source>
        <dbReference type="EMBL" id="AJC74655.1"/>
    </source>
</evidence>
<dbReference type="Proteomes" id="UP000077469">
    <property type="component" value="Chromosome"/>
</dbReference>
<gene>
    <name evidence="1" type="ORF">AJ81_02490</name>
</gene>
<name>A0A0X1KTR7_9THEM</name>
<keyword evidence="2" id="KW-1185">Reference proteome</keyword>
<accession>A0A0X1KTR7</accession>
<dbReference type="PaxDb" id="1123384-AJ81_02490"/>
<sequence length="384" mass="42743">MMRTLLFLSLLFAVVITATQVVIYQFELVQLNQEFVTKFNLKEFEAKFPKDGSFFSFSYLPKQMELNIALPLIQMSFEVGERTSKSRSSTRPWLSTIVNRKAAITIASEEFSLLTGVRTGKGLKFELTPVRILDRVVVTKVSISDPYGPTRFENELEISRDDFSLIGLVTLKKDDGFQHVALYAKVSVASALPQENLYSSASLDEMAKIFLEEIEREPSEVYGVLIYDGNFQGRVDLVLWTDAGIVLSASVSIPSMNFSVGLEKLVGGEGLRAGAKISYGQELCLALGFSDVSKLTNFLSLFASLYPIKISLQDATFKSPEWSFGMVLSFDEVTITLGIFSESAMVISGDVKFNFTKNFFVLVGMAYNFSTNRPCFKVGFGVNF</sequence>
<evidence type="ECO:0000313" key="2">
    <source>
        <dbReference type="Proteomes" id="UP000077469"/>
    </source>
</evidence>